<dbReference type="OrthoDB" id="8050037at2759"/>
<dbReference type="EMBL" id="UYSU01032630">
    <property type="protein sequence ID" value="VDL90102.1"/>
    <property type="molecule type" value="Genomic_DNA"/>
</dbReference>
<dbReference type="WBParaSite" id="SSLN_0000383401-mRNA-1">
    <property type="protein sequence ID" value="SSLN_0000383401-mRNA-1"/>
    <property type="gene ID" value="SSLN_0000383401"/>
</dbReference>
<dbReference type="Pfam" id="PF23309">
    <property type="entry name" value="DUF7083"/>
    <property type="match status" value="1"/>
</dbReference>
<accession>A0A183SHL9</accession>
<evidence type="ECO:0000313" key="4">
    <source>
        <dbReference type="WBParaSite" id="SSLN_0000383401-mRNA-1"/>
    </source>
</evidence>
<reference evidence="4" key="1">
    <citation type="submission" date="2016-06" db="UniProtKB">
        <authorList>
            <consortium name="WormBaseParasite"/>
        </authorList>
    </citation>
    <scope>IDENTIFICATION</scope>
</reference>
<feature type="domain" description="DUF7083" evidence="1">
    <location>
        <begin position="43"/>
        <end position="130"/>
    </location>
</feature>
<gene>
    <name evidence="2" type="ORF">SSLN_LOCUS3717</name>
</gene>
<proteinExistence type="predicted"/>
<keyword evidence="3" id="KW-1185">Reference proteome</keyword>
<protein>
    <recommendedName>
        <fullName evidence="1">DUF7083 domain-containing protein</fullName>
    </recommendedName>
</protein>
<organism evidence="4">
    <name type="scientific">Schistocephalus solidus</name>
    <name type="common">Tapeworm</name>
    <dbReference type="NCBI Taxonomy" id="70667"/>
    <lineage>
        <taxon>Eukaryota</taxon>
        <taxon>Metazoa</taxon>
        <taxon>Spiralia</taxon>
        <taxon>Lophotrochozoa</taxon>
        <taxon>Platyhelminthes</taxon>
        <taxon>Cestoda</taxon>
        <taxon>Eucestoda</taxon>
        <taxon>Diphyllobothriidea</taxon>
        <taxon>Diphyllobothriidae</taxon>
        <taxon>Schistocephalus</taxon>
    </lineage>
</organism>
<dbReference type="Proteomes" id="UP000275846">
    <property type="component" value="Unassembled WGS sequence"/>
</dbReference>
<evidence type="ECO:0000313" key="3">
    <source>
        <dbReference type="Proteomes" id="UP000275846"/>
    </source>
</evidence>
<evidence type="ECO:0000313" key="2">
    <source>
        <dbReference type="EMBL" id="VDL90102.1"/>
    </source>
</evidence>
<name>A0A183SHL9_SCHSO</name>
<evidence type="ECO:0000259" key="1">
    <source>
        <dbReference type="Pfam" id="PF23309"/>
    </source>
</evidence>
<dbReference type="InterPro" id="IPR055510">
    <property type="entry name" value="DUF7083"/>
</dbReference>
<dbReference type="AlphaFoldDB" id="A0A183SHL9"/>
<sequence length="199" mass="22526">MADGYADLKQMLQQQLKLMEALTVKLSNSSMDQSSAACGSESINHITGSSTEFLYDPQAHITFDSWYKRYEDFFSVDLAAQDNAWMVRLLLRKLGPIEHERYAYLILSKNPRDIIFVGRLKTLQQSFGKQSMKKMKGLTIVSATHRECFSVCTADSIYCERFSQLHVVGSRHHECLPSTSWSVAGSQLKLSRLARQSCG</sequence>
<reference evidence="2 3" key="2">
    <citation type="submission" date="2018-11" db="EMBL/GenBank/DDBJ databases">
        <authorList>
            <consortium name="Pathogen Informatics"/>
        </authorList>
    </citation>
    <scope>NUCLEOTIDE SEQUENCE [LARGE SCALE GENOMIC DNA]</scope>
    <source>
        <strain evidence="2 3">NST_G2</strain>
    </source>
</reference>